<evidence type="ECO:0000313" key="1">
    <source>
        <dbReference type="EMBL" id="NME52969.1"/>
    </source>
</evidence>
<gene>
    <name evidence="1" type="ORF">HF854_10690</name>
</gene>
<dbReference type="AlphaFoldDB" id="A0A848CJD1"/>
<evidence type="ECO:0000313" key="2">
    <source>
        <dbReference type="Proteomes" id="UP000522333"/>
    </source>
</evidence>
<dbReference type="Proteomes" id="UP000522333">
    <property type="component" value="Unassembled WGS sequence"/>
</dbReference>
<organism evidence="1 2">
    <name type="scientific">Desulfovibrio piger</name>
    <dbReference type="NCBI Taxonomy" id="901"/>
    <lineage>
        <taxon>Bacteria</taxon>
        <taxon>Pseudomonadati</taxon>
        <taxon>Thermodesulfobacteriota</taxon>
        <taxon>Desulfovibrionia</taxon>
        <taxon>Desulfovibrionales</taxon>
        <taxon>Desulfovibrionaceae</taxon>
        <taxon>Desulfovibrio</taxon>
    </lineage>
</organism>
<name>A0A848CJD1_9BACT</name>
<dbReference type="RefSeq" id="WP_168936270.1">
    <property type="nucleotide sequence ID" value="NZ_JABAFY010000053.1"/>
</dbReference>
<comment type="caution">
    <text evidence="1">The sequence shown here is derived from an EMBL/GenBank/DDBJ whole genome shotgun (WGS) entry which is preliminary data.</text>
</comment>
<proteinExistence type="predicted"/>
<protein>
    <submittedName>
        <fullName evidence="1">Uncharacterized protein</fullName>
    </submittedName>
</protein>
<sequence>MRGTLKNKHGSPIWPATVASAVTVQMDNEQYPLDAVLAALDTDPVEHYSASRSNDIAGGTSYTVPQYIVGASHISVYLDGLKCALGTDFHEAGTEGQPSTSITFTDTVDKTTSILVRVGR</sequence>
<dbReference type="EMBL" id="JABAFY010000053">
    <property type="protein sequence ID" value="NME52969.1"/>
    <property type="molecule type" value="Genomic_DNA"/>
</dbReference>
<accession>A0A848CJD1</accession>
<reference evidence="1 2" key="1">
    <citation type="submission" date="2020-04" db="EMBL/GenBank/DDBJ databases">
        <authorList>
            <person name="Hitch T.C.A."/>
            <person name="Wylensek D."/>
            <person name="Clavel T."/>
        </authorList>
    </citation>
    <scope>NUCLEOTIDE SEQUENCE [LARGE SCALE GENOMIC DNA]</scope>
    <source>
        <strain evidence="1 2">PG-251-APC-1</strain>
    </source>
</reference>